<keyword evidence="3" id="KW-1185">Reference proteome</keyword>
<protein>
    <submittedName>
        <fullName evidence="2">Uncharacterized protein</fullName>
    </submittedName>
</protein>
<comment type="caution">
    <text evidence="2">The sequence shown here is derived from an EMBL/GenBank/DDBJ whole genome shotgun (WGS) entry which is preliminary data.</text>
</comment>
<dbReference type="OrthoDB" id="3541121at2"/>
<reference evidence="2 3" key="1">
    <citation type="submission" date="2019-10" db="EMBL/GenBank/DDBJ databases">
        <title>Nonomuraea sp. nov., isolated from Phyllanthus amarus.</title>
        <authorList>
            <person name="Klykleung N."/>
            <person name="Tanasupawat S."/>
        </authorList>
    </citation>
    <scope>NUCLEOTIDE SEQUENCE [LARGE SCALE GENOMIC DNA]</scope>
    <source>
        <strain evidence="2 3">PA1-10</strain>
    </source>
</reference>
<feature type="compositionally biased region" description="Low complexity" evidence="1">
    <location>
        <begin position="344"/>
        <end position="363"/>
    </location>
</feature>
<dbReference type="EMBL" id="VDLX02000021">
    <property type="protein sequence ID" value="KAB8189149.1"/>
    <property type="molecule type" value="Genomic_DNA"/>
</dbReference>
<proteinExistence type="predicted"/>
<name>A0A5C4VKV6_9ACTN</name>
<accession>A0A5C4VKV6</accession>
<dbReference type="RefSeq" id="WP_139635747.1">
    <property type="nucleotide sequence ID" value="NZ_VDLX02000021.1"/>
</dbReference>
<sequence>MADSSKKTHWIRHGLGDFKVDDDGRSVAEIKTFLLSLDPDGVKTAATAYRSAATVLARTLDTIDDVSAELARIWEGDASVRTQRALRLLHVTIRDLCGGIDRMDGPLDALGETLRHHKDVVENTGGSWSKVTFDLLGSINDSVPDVYRTIDHGWEFGPQDEPAGRHLRALNNDLAEIFPRFPDSVEKEPPGINPQAGPEIDLTDVDLSPGRDLPESWPSSPRAGRQGGVPTGLDLGDQSDFGSPDLADTSGDRGAEPGGPDPSPHRRGDDLAPGHGRDGDVTGRPPADSLGHGDHNRSAGEGSTALSFYRPADTATSPTLITNPHGAQAPPTGQYGGTGGTAGGRPAAPSRTAGGTPTTPMTGAGAGRGRAREEETRERSAWLFEDDLVWTGRQEDTVHGLIG</sequence>
<dbReference type="InterPro" id="IPR036689">
    <property type="entry name" value="ESAT-6-like_sf"/>
</dbReference>
<evidence type="ECO:0000313" key="2">
    <source>
        <dbReference type="EMBL" id="KAB8189149.1"/>
    </source>
</evidence>
<feature type="compositionally biased region" description="Basic and acidic residues" evidence="1">
    <location>
        <begin position="370"/>
        <end position="379"/>
    </location>
</feature>
<dbReference type="Proteomes" id="UP000312512">
    <property type="component" value="Unassembled WGS sequence"/>
</dbReference>
<feature type="compositionally biased region" description="Gly residues" evidence="1">
    <location>
        <begin position="334"/>
        <end position="343"/>
    </location>
</feature>
<feature type="compositionally biased region" description="Basic and acidic residues" evidence="1">
    <location>
        <begin position="263"/>
        <end position="281"/>
    </location>
</feature>
<evidence type="ECO:0000256" key="1">
    <source>
        <dbReference type="SAM" id="MobiDB-lite"/>
    </source>
</evidence>
<organism evidence="2 3">
    <name type="scientific">Nonomuraea phyllanthi</name>
    <dbReference type="NCBI Taxonomy" id="2219224"/>
    <lineage>
        <taxon>Bacteria</taxon>
        <taxon>Bacillati</taxon>
        <taxon>Actinomycetota</taxon>
        <taxon>Actinomycetes</taxon>
        <taxon>Streptosporangiales</taxon>
        <taxon>Streptosporangiaceae</taxon>
        <taxon>Nonomuraea</taxon>
    </lineage>
</organism>
<dbReference type="AlphaFoldDB" id="A0A5C4VKV6"/>
<dbReference type="SUPFAM" id="SSF140453">
    <property type="entry name" value="EsxAB dimer-like"/>
    <property type="match status" value="1"/>
</dbReference>
<evidence type="ECO:0000313" key="3">
    <source>
        <dbReference type="Proteomes" id="UP000312512"/>
    </source>
</evidence>
<feature type="region of interest" description="Disordered" evidence="1">
    <location>
        <begin position="182"/>
        <end position="379"/>
    </location>
</feature>
<gene>
    <name evidence="2" type="ORF">FH608_040610</name>
</gene>